<evidence type="ECO:0000256" key="9">
    <source>
        <dbReference type="SAM" id="Coils"/>
    </source>
</evidence>
<gene>
    <name evidence="10" type="ORF">RFI_27769</name>
</gene>
<feature type="coiled-coil region" evidence="9">
    <location>
        <begin position="216"/>
        <end position="250"/>
    </location>
</feature>
<evidence type="ECO:0000256" key="5">
    <source>
        <dbReference type="ARBA" id="ARBA00022927"/>
    </source>
</evidence>
<sequence length="337" mass="39990">MKELMRAAGLALSCFYSKPLENTPKLDPELPSLFLKLKYALNVPNYKFRKQNTIFLLLPGHRKCALYENINKQSRFNTKEEFILNKDMSAIDELRNIKSDNSKEIIKWINKMVTKDTTDKQLSELIMKLQLVCQDMDSSVDRSFWNVLNDIQNESLLLQRDLNNIKQDVHKLQNKNNDTLKQLSVMHDVKSRMNMCIESLSEIHNWQTKLDRITKLFEEKEHLDEISVELKNMKQRVQMLKENMPDLYVQRWQILENLSNDLETSVRPRLIESIEEHDYRLFRHYSTVLINIGKEAEIEKSYLISRLETLKELTLHFSHSSQSAPERSLFHFTFSFF</sequence>
<comment type="subcellular location">
    <subcellularLocation>
        <location evidence="1">Golgi apparatus membrane</location>
        <topology evidence="1">Peripheral membrane protein</topology>
    </subcellularLocation>
</comment>
<comment type="caution">
    <text evidence="10">The sequence shown here is derived from an EMBL/GenBank/DDBJ whole genome shotgun (WGS) entry which is preliminary data.</text>
</comment>
<dbReference type="GO" id="GO:0006886">
    <property type="term" value="P:intracellular protein transport"/>
    <property type="evidence" value="ECO:0007669"/>
    <property type="project" value="InterPro"/>
</dbReference>
<evidence type="ECO:0000256" key="4">
    <source>
        <dbReference type="ARBA" id="ARBA00022448"/>
    </source>
</evidence>
<evidence type="ECO:0000256" key="7">
    <source>
        <dbReference type="ARBA" id="ARBA00023136"/>
    </source>
</evidence>
<dbReference type="PANTHER" id="PTHR21443:SF0">
    <property type="entry name" value="CONSERVED OLIGOMERIC GOLGI COMPLEX SUBUNIT 7"/>
    <property type="match status" value="1"/>
</dbReference>
<dbReference type="PANTHER" id="PTHR21443">
    <property type="entry name" value="CONSERVED OLIGOMERIC GOLGI COMPLEX COMPONENT 7"/>
    <property type="match status" value="1"/>
</dbReference>
<protein>
    <recommendedName>
        <fullName evidence="3">Conserved oligomeric Golgi complex subunit 7</fullName>
    </recommendedName>
    <alternativeName>
        <fullName evidence="8">Component of oligomeric Golgi complex 7</fullName>
    </alternativeName>
</protein>
<evidence type="ECO:0000256" key="3">
    <source>
        <dbReference type="ARBA" id="ARBA00020984"/>
    </source>
</evidence>
<dbReference type="EMBL" id="ASPP01023979">
    <property type="protein sequence ID" value="ETO09608.1"/>
    <property type="molecule type" value="Genomic_DNA"/>
</dbReference>
<keyword evidence="9" id="KW-0175">Coiled coil</keyword>
<reference evidence="10 11" key="1">
    <citation type="journal article" date="2013" name="Curr. Biol.">
        <title>The Genome of the Foraminiferan Reticulomyxa filosa.</title>
        <authorList>
            <person name="Glockner G."/>
            <person name="Hulsmann N."/>
            <person name="Schleicher M."/>
            <person name="Noegel A.A."/>
            <person name="Eichinger L."/>
            <person name="Gallinger C."/>
            <person name="Pawlowski J."/>
            <person name="Sierra R."/>
            <person name="Euteneuer U."/>
            <person name="Pillet L."/>
            <person name="Moustafa A."/>
            <person name="Platzer M."/>
            <person name="Groth M."/>
            <person name="Szafranski K."/>
            <person name="Schliwa M."/>
        </authorList>
    </citation>
    <scope>NUCLEOTIDE SEQUENCE [LARGE SCALE GENOMIC DNA]</scope>
</reference>
<keyword evidence="6" id="KW-0333">Golgi apparatus</keyword>
<dbReference type="Proteomes" id="UP000023152">
    <property type="component" value="Unassembled WGS sequence"/>
</dbReference>
<evidence type="ECO:0000256" key="6">
    <source>
        <dbReference type="ARBA" id="ARBA00023034"/>
    </source>
</evidence>
<dbReference type="GO" id="GO:0000139">
    <property type="term" value="C:Golgi membrane"/>
    <property type="evidence" value="ECO:0007669"/>
    <property type="project" value="UniProtKB-SubCell"/>
</dbReference>
<feature type="coiled-coil region" evidence="9">
    <location>
        <begin position="148"/>
        <end position="182"/>
    </location>
</feature>
<dbReference type="GO" id="GO:0017119">
    <property type="term" value="C:Golgi transport complex"/>
    <property type="evidence" value="ECO:0007669"/>
    <property type="project" value="InterPro"/>
</dbReference>
<dbReference type="OrthoDB" id="249612at2759"/>
<keyword evidence="11" id="KW-1185">Reference proteome</keyword>
<keyword evidence="4" id="KW-0813">Transport</keyword>
<evidence type="ECO:0000256" key="2">
    <source>
        <dbReference type="ARBA" id="ARBA00005831"/>
    </source>
</evidence>
<evidence type="ECO:0000256" key="1">
    <source>
        <dbReference type="ARBA" id="ARBA00004395"/>
    </source>
</evidence>
<keyword evidence="5" id="KW-0653">Protein transport</keyword>
<dbReference type="GO" id="GO:0007030">
    <property type="term" value="P:Golgi organization"/>
    <property type="evidence" value="ECO:0007669"/>
    <property type="project" value="TreeGrafter"/>
</dbReference>
<dbReference type="AlphaFoldDB" id="X6M6I9"/>
<evidence type="ECO:0000313" key="10">
    <source>
        <dbReference type="EMBL" id="ETO09608.1"/>
    </source>
</evidence>
<organism evidence="10 11">
    <name type="scientific">Reticulomyxa filosa</name>
    <dbReference type="NCBI Taxonomy" id="46433"/>
    <lineage>
        <taxon>Eukaryota</taxon>
        <taxon>Sar</taxon>
        <taxon>Rhizaria</taxon>
        <taxon>Retaria</taxon>
        <taxon>Foraminifera</taxon>
        <taxon>Monothalamids</taxon>
        <taxon>Reticulomyxidae</taxon>
        <taxon>Reticulomyxa</taxon>
    </lineage>
</organism>
<accession>X6M6I9</accession>
<comment type="similarity">
    <text evidence="2">Belongs to the COG7 family.</text>
</comment>
<dbReference type="InterPro" id="IPR019335">
    <property type="entry name" value="COG7"/>
</dbReference>
<evidence type="ECO:0000256" key="8">
    <source>
        <dbReference type="ARBA" id="ARBA00031345"/>
    </source>
</evidence>
<evidence type="ECO:0000313" key="11">
    <source>
        <dbReference type="Proteomes" id="UP000023152"/>
    </source>
</evidence>
<name>X6M6I9_RETFI</name>
<keyword evidence="7" id="KW-0472">Membrane</keyword>
<proteinExistence type="inferred from homology"/>
<dbReference type="Pfam" id="PF10191">
    <property type="entry name" value="COG7"/>
    <property type="match status" value="1"/>
</dbReference>
<dbReference type="GO" id="GO:0006890">
    <property type="term" value="P:retrograde vesicle-mediated transport, Golgi to endoplasmic reticulum"/>
    <property type="evidence" value="ECO:0007669"/>
    <property type="project" value="TreeGrafter"/>
</dbReference>